<comment type="caution">
    <text evidence="3">The sequence shown here is derived from an EMBL/GenBank/DDBJ whole genome shotgun (WGS) entry which is preliminary data.</text>
</comment>
<feature type="transmembrane region" description="Helical" evidence="2">
    <location>
        <begin position="26"/>
        <end position="45"/>
    </location>
</feature>
<dbReference type="Pfam" id="PF20414">
    <property type="entry name" value="DUF6698"/>
    <property type="match status" value="1"/>
</dbReference>
<dbReference type="AlphaFoldDB" id="A0A060SNM9"/>
<dbReference type="InterPro" id="IPR046521">
    <property type="entry name" value="DUF6698"/>
</dbReference>
<accession>A0A060SNM9</accession>
<gene>
    <name evidence="3" type="ORF">BN946_scf185027.g15</name>
</gene>
<name>A0A060SNM9_PYCCI</name>
<dbReference type="EMBL" id="CCBP010000342">
    <property type="protein sequence ID" value="CDO76152.1"/>
    <property type="molecule type" value="Genomic_DNA"/>
</dbReference>
<protein>
    <submittedName>
        <fullName evidence="3">Uncharacterized protein</fullName>
    </submittedName>
</protein>
<reference evidence="3" key="1">
    <citation type="submission" date="2014-01" db="EMBL/GenBank/DDBJ databases">
        <title>The genome of the white-rot fungus Pycnoporus cinnabarinus: a basidiomycete model with a versatile arsenal for lignocellulosic biomass breakdown.</title>
        <authorList>
            <person name="Levasseur A."/>
            <person name="Lomascolo A."/>
            <person name="Ruiz-Duenas F.J."/>
            <person name="Uzan E."/>
            <person name="Piumi F."/>
            <person name="Kues U."/>
            <person name="Ram A.F.J."/>
            <person name="Murat C."/>
            <person name="Haon M."/>
            <person name="Benoit I."/>
            <person name="Arfi Y."/>
            <person name="Chevret D."/>
            <person name="Drula E."/>
            <person name="Kwon M.J."/>
            <person name="Gouret P."/>
            <person name="Lesage-Meessen L."/>
            <person name="Lombard V."/>
            <person name="Mariette J."/>
            <person name="Noirot C."/>
            <person name="Park J."/>
            <person name="Patyshakuliyeva A."/>
            <person name="Wieneger R.A.B."/>
            <person name="Wosten H.A.B."/>
            <person name="Martin F."/>
            <person name="Coutinho P.M."/>
            <person name="de Vries R."/>
            <person name="Martinez A.T."/>
            <person name="Klopp C."/>
            <person name="Pontarotti P."/>
            <person name="Henrissat B."/>
            <person name="Record E."/>
        </authorList>
    </citation>
    <scope>NUCLEOTIDE SEQUENCE [LARGE SCALE GENOMIC DNA]</scope>
    <source>
        <strain evidence="3">BRFM137</strain>
    </source>
</reference>
<keyword evidence="2" id="KW-0472">Membrane</keyword>
<organism evidence="3 4">
    <name type="scientific">Pycnoporus cinnabarinus</name>
    <name type="common">Cinnabar-red polypore</name>
    <name type="synonym">Trametes cinnabarina</name>
    <dbReference type="NCBI Taxonomy" id="5643"/>
    <lineage>
        <taxon>Eukaryota</taxon>
        <taxon>Fungi</taxon>
        <taxon>Dikarya</taxon>
        <taxon>Basidiomycota</taxon>
        <taxon>Agaricomycotina</taxon>
        <taxon>Agaricomycetes</taxon>
        <taxon>Polyporales</taxon>
        <taxon>Polyporaceae</taxon>
        <taxon>Trametes</taxon>
    </lineage>
</organism>
<keyword evidence="4" id="KW-1185">Reference proteome</keyword>
<keyword evidence="2" id="KW-0812">Transmembrane</keyword>
<dbReference type="Proteomes" id="UP000029665">
    <property type="component" value="Unassembled WGS sequence"/>
</dbReference>
<evidence type="ECO:0000313" key="3">
    <source>
        <dbReference type="EMBL" id="CDO76152.1"/>
    </source>
</evidence>
<dbReference type="HOGENOM" id="CLU_1166342_0_0_1"/>
<feature type="region of interest" description="Disordered" evidence="1">
    <location>
        <begin position="104"/>
        <end position="149"/>
    </location>
</feature>
<keyword evidence="2" id="KW-1133">Transmembrane helix</keyword>
<feature type="compositionally biased region" description="Acidic residues" evidence="1">
    <location>
        <begin position="123"/>
        <end position="133"/>
    </location>
</feature>
<evidence type="ECO:0000256" key="2">
    <source>
        <dbReference type="SAM" id="Phobius"/>
    </source>
</evidence>
<evidence type="ECO:0000256" key="1">
    <source>
        <dbReference type="SAM" id="MobiDB-lite"/>
    </source>
</evidence>
<evidence type="ECO:0000313" key="4">
    <source>
        <dbReference type="Proteomes" id="UP000029665"/>
    </source>
</evidence>
<sequence length="238" mass="25425">MLFGRTSLQNLDKVPRAKTNGKIYGIHKLTHGLVAFAAIVVWYLISGDVEFAPVGKQSKISYTNQFEELLKYLYQAQMKPRMQSTLSWLEQHVFAGITSIPGTSPALPTPDVQSTVNPRDFDGLSDEDSDSEEDVRYTAQPQSSVPPVPVYRAPLGSSISGVAVVPPAPLHRTSSGSAVTTPPSLSVTAAAAVCYVPTTSEVADTLPPTSAVPEMTTGGGDMVTYMQAPPNQRGRAMS</sequence>
<dbReference type="OrthoDB" id="2758671at2759"/>
<proteinExistence type="predicted"/>